<dbReference type="PANTHER" id="PTHR38682">
    <property type="entry name" value="V-TYPE ATP SYNTHASE SUBUNIT C"/>
    <property type="match status" value="1"/>
</dbReference>
<dbReference type="EMBL" id="LAZR01054216">
    <property type="protein sequence ID" value="KKK79028.1"/>
    <property type="molecule type" value="Genomic_DNA"/>
</dbReference>
<reference evidence="3" key="1">
    <citation type="journal article" date="2015" name="Nature">
        <title>Complex archaea that bridge the gap between prokaryotes and eukaryotes.</title>
        <authorList>
            <person name="Spang A."/>
            <person name="Saw J.H."/>
            <person name="Jorgensen S.L."/>
            <person name="Zaremba-Niedzwiedzka K."/>
            <person name="Martijn J."/>
            <person name="Lind A.E."/>
            <person name="van Eijk R."/>
            <person name="Schleper C."/>
            <person name="Guy L."/>
            <person name="Ettema T.J."/>
        </authorList>
    </citation>
    <scope>NUCLEOTIDE SEQUENCE</scope>
</reference>
<keyword evidence="2" id="KW-0406">Ion transport</keyword>
<dbReference type="Gene3D" id="1.10.132.50">
    <property type="entry name" value="ATP synthase (C/AC39) subunit, domain 3"/>
    <property type="match status" value="2"/>
</dbReference>
<dbReference type="InterPro" id="IPR002843">
    <property type="entry name" value="ATPase_V0-cplx_csu/dsu"/>
</dbReference>
<dbReference type="AlphaFoldDB" id="A0A0F8YCD9"/>
<evidence type="ECO:0000256" key="1">
    <source>
        <dbReference type="ARBA" id="ARBA00022448"/>
    </source>
</evidence>
<dbReference type="PANTHER" id="PTHR38682:SF1">
    <property type="entry name" value="V-TYPE ATP SYNTHASE SUBUNIT C"/>
    <property type="match status" value="1"/>
</dbReference>
<dbReference type="InterPro" id="IPR044911">
    <property type="entry name" value="V-type_ATPase_csu/dsu_dom_3"/>
</dbReference>
<dbReference type="GO" id="GO:0046961">
    <property type="term" value="F:proton-transporting ATPase activity, rotational mechanism"/>
    <property type="evidence" value="ECO:0007669"/>
    <property type="project" value="InterPro"/>
</dbReference>
<gene>
    <name evidence="3" type="ORF">LCGC14_2837640</name>
</gene>
<organism evidence="3">
    <name type="scientific">marine sediment metagenome</name>
    <dbReference type="NCBI Taxonomy" id="412755"/>
    <lineage>
        <taxon>unclassified sequences</taxon>
        <taxon>metagenomes</taxon>
        <taxon>ecological metagenomes</taxon>
    </lineage>
</organism>
<dbReference type="SUPFAM" id="SSF103486">
    <property type="entry name" value="V-type ATP synthase subunit C"/>
    <property type="match status" value="1"/>
</dbReference>
<evidence type="ECO:0008006" key="4">
    <source>
        <dbReference type="Google" id="ProtNLM"/>
    </source>
</evidence>
<sequence length="289" mass="33591">MVGAVRKYAFINAKLRARISNLISEEIFRRIESARTLEEALGLLRDTQYDVLDKIYRSTGDLKFGELELLKKEIGLYTEIEKYVSGVELDLVKALALNYEIENLKNALRLYFERSTMHRSIENKVYYIFRDKIQHDIKVERVINADNLEDISAALNDTPYARIIEEYRDEIIKEGSLFPLEIALDQFFYKNLIFHAEKLSSLDKKETMRLVGVEIDLQNINWVIRFRTFYDLPLERVLALIIPQGFNIDERSIREAYSSQNVSQILEGIIKTKYQGLSTMLTSGTPAIS</sequence>
<accession>A0A0F8YCD9</accession>
<keyword evidence="1" id="KW-0813">Transport</keyword>
<protein>
    <recommendedName>
        <fullName evidence="4">V-type ATP synthase subunit C</fullName>
    </recommendedName>
</protein>
<evidence type="ECO:0000313" key="3">
    <source>
        <dbReference type="EMBL" id="KKK79028.1"/>
    </source>
</evidence>
<dbReference type="InterPro" id="IPR036079">
    <property type="entry name" value="ATPase_csu/dsu_sf"/>
</dbReference>
<name>A0A0F8YCD9_9ZZZZ</name>
<feature type="non-terminal residue" evidence="3">
    <location>
        <position position="289"/>
    </location>
</feature>
<comment type="caution">
    <text evidence="3">The sequence shown here is derived from an EMBL/GenBank/DDBJ whole genome shotgun (WGS) entry which is preliminary data.</text>
</comment>
<evidence type="ECO:0000256" key="2">
    <source>
        <dbReference type="ARBA" id="ARBA00023065"/>
    </source>
</evidence>
<dbReference type="Pfam" id="PF01992">
    <property type="entry name" value="vATP-synt_AC39"/>
    <property type="match status" value="1"/>
</dbReference>
<proteinExistence type="predicted"/>
<dbReference type="InterPro" id="IPR050873">
    <property type="entry name" value="V-ATPase_V0D/AC39_subunit"/>
</dbReference>